<name>X0UN17_9ZZZZ</name>
<feature type="compositionally biased region" description="Basic and acidic residues" evidence="1">
    <location>
        <begin position="18"/>
        <end position="32"/>
    </location>
</feature>
<sequence>HKAQGIRDKAQAQGISGKDTEGEREKVVKGQS</sequence>
<gene>
    <name evidence="2" type="ORF">S01H1_39893</name>
</gene>
<feature type="non-terminal residue" evidence="2">
    <location>
        <position position="1"/>
    </location>
</feature>
<accession>X0UN17</accession>
<evidence type="ECO:0000313" key="2">
    <source>
        <dbReference type="EMBL" id="GAG01723.1"/>
    </source>
</evidence>
<evidence type="ECO:0000256" key="1">
    <source>
        <dbReference type="SAM" id="MobiDB-lite"/>
    </source>
</evidence>
<protein>
    <submittedName>
        <fullName evidence="2">Uncharacterized protein</fullName>
    </submittedName>
</protein>
<comment type="caution">
    <text evidence="2">The sequence shown here is derived from an EMBL/GenBank/DDBJ whole genome shotgun (WGS) entry which is preliminary data.</text>
</comment>
<feature type="compositionally biased region" description="Basic and acidic residues" evidence="1">
    <location>
        <begin position="1"/>
        <end position="10"/>
    </location>
</feature>
<feature type="region of interest" description="Disordered" evidence="1">
    <location>
        <begin position="1"/>
        <end position="32"/>
    </location>
</feature>
<organism evidence="2">
    <name type="scientific">marine sediment metagenome</name>
    <dbReference type="NCBI Taxonomy" id="412755"/>
    <lineage>
        <taxon>unclassified sequences</taxon>
        <taxon>metagenomes</taxon>
        <taxon>ecological metagenomes</taxon>
    </lineage>
</organism>
<reference evidence="2" key="1">
    <citation type="journal article" date="2014" name="Front. Microbiol.">
        <title>High frequency of phylogenetically diverse reductive dehalogenase-homologous genes in deep subseafloor sedimentary metagenomes.</title>
        <authorList>
            <person name="Kawai M."/>
            <person name="Futagami T."/>
            <person name="Toyoda A."/>
            <person name="Takaki Y."/>
            <person name="Nishi S."/>
            <person name="Hori S."/>
            <person name="Arai W."/>
            <person name="Tsubouchi T."/>
            <person name="Morono Y."/>
            <person name="Uchiyama I."/>
            <person name="Ito T."/>
            <person name="Fujiyama A."/>
            <person name="Inagaki F."/>
            <person name="Takami H."/>
        </authorList>
    </citation>
    <scope>NUCLEOTIDE SEQUENCE</scope>
    <source>
        <strain evidence="2">Expedition CK06-06</strain>
    </source>
</reference>
<proteinExistence type="predicted"/>
<dbReference type="AlphaFoldDB" id="X0UN17"/>
<dbReference type="EMBL" id="BARS01025220">
    <property type="protein sequence ID" value="GAG01723.1"/>
    <property type="molecule type" value="Genomic_DNA"/>
</dbReference>